<feature type="domain" description="OmpA-like" evidence="9">
    <location>
        <begin position="67"/>
        <end position="183"/>
    </location>
</feature>
<dbReference type="PANTHER" id="PTHR30329:SF21">
    <property type="entry name" value="LIPOPROTEIN YIAD-RELATED"/>
    <property type="match status" value="1"/>
</dbReference>
<evidence type="ECO:0000256" key="6">
    <source>
        <dbReference type="HAMAP-Rule" id="MF_02204"/>
    </source>
</evidence>
<comment type="function">
    <text evidence="6">Part of the Tol-Pal system, which plays a role in outer membrane invagination during cell division and is important for maintaining outer membrane integrity.</text>
</comment>
<keyword evidence="3 6" id="KW-0564">Palmitate</keyword>
<feature type="region of interest" description="Disordered" evidence="7">
    <location>
        <begin position="160"/>
        <end position="183"/>
    </location>
</feature>
<evidence type="ECO:0000259" key="9">
    <source>
        <dbReference type="PROSITE" id="PS51123"/>
    </source>
</evidence>
<keyword evidence="2 6" id="KW-0472">Membrane</keyword>
<dbReference type="GO" id="GO:0009279">
    <property type="term" value="C:cell outer membrane"/>
    <property type="evidence" value="ECO:0007669"/>
    <property type="project" value="UniProtKB-SubCell"/>
</dbReference>
<feature type="region of interest" description="Disordered" evidence="7">
    <location>
        <begin position="28"/>
        <end position="70"/>
    </location>
</feature>
<comment type="similarity">
    <text evidence="6">Belongs to the Pal lipoprotein family.</text>
</comment>
<comment type="subunit">
    <text evidence="6">The Tol-Pal system is composed of five core proteins: the inner membrane proteins TolA, TolQ and TolR, the periplasmic protein TolB and the outer membrane protein Pal. They form a network linking the inner and outer membranes and the peptidoglycan layer.</text>
</comment>
<reference evidence="10 11" key="1">
    <citation type="submission" date="2018-05" db="EMBL/GenBank/DDBJ databases">
        <title>Genomic Encyclopedia of Type Strains, Phase IV (KMG-IV): sequencing the most valuable type-strain genomes for metagenomic binning, comparative biology and taxonomic classification.</title>
        <authorList>
            <person name="Goeker M."/>
        </authorList>
    </citation>
    <scope>NUCLEOTIDE SEQUENCE [LARGE SCALE GENOMIC DNA]</scope>
    <source>
        <strain evidence="10 11">DSM 29661</strain>
    </source>
</reference>
<dbReference type="OrthoDB" id="9809164at2"/>
<dbReference type="PROSITE" id="PS51257">
    <property type="entry name" value="PROKAR_LIPOPROTEIN"/>
    <property type="match status" value="1"/>
</dbReference>
<name>A0A318KKF3_9NEIS</name>
<evidence type="ECO:0000313" key="11">
    <source>
        <dbReference type="Proteomes" id="UP000247555"/>
    </source>
</evidence>
<keyword evidence="5 6" id="KW-0449">Lipoprotein</keyword>
<feature type="chain" id="PRO_5016326746" description="Peptidoglycan-associated lipoprotein" evidence="8">
    <location>
        <begin position="28"/>
        <end position="183"/>
    </location>
</feature>
<evidence type="ECO:0000256" key="7">
    <source>
        <dbReference type="SAM" id="MobiDB-lite"/>
    </source>
</evidence>
<dbReference type="InterPro" id="IPR006665">
    <property type="entry name" value="OmpA-like"/>
</dbReference>
<dbReference type="PANTHER" id="PTHR30329">
    <property type="entry name" value="STATOR ELEMENT OF FLAGELLAR MOTOR COMPLEX"/>
    <property type="match status" value="1"/>
</dbReference>
<evidence type="ECO:0000256" key="5">
    <source>
        <dbReference type="ARBA" id="ARBA00023288"/>
    </source>
</evidence>
<evidence type="ECO:0000256" key="2">
    <source>
        <dbReference type="ARBA" id="ARBA00023136"/>
    </source>
</evidence>
<keyword evidence="6" id="KW-0132">Cell division</keyword>
<comment type="caution">
    <text evidence="10">The sequence shown here is derived from an EMBL/GenBank/DDBJ whole genome shotgun (WGS) entry which is preliminary data.</text>
</comment>
<dbReference type="HAMAP" id="MF_02204">
    <property type="entry name" value="Pal"/>
    <property type="match status" value="1"/>
</dbReference>
<dbReference type="PROSITE" id="PS01068">
    <property type="entry name" value="OMPA_1"/>
    <property type="match status" value="1"/>
</dbReference>
<dbReference type="SUPFAM" id="SSF103088">
    <property type="entry name" value="OmpA-like"/>
    <property type="match status" value="1"/>
</dbReference>
<gene>
    <name evidence="6" type="primary">pal</name>
    <name evidence="10" type="ORF">DFR34_12414</name>
</gene>
<keyword evidence="6" id="KW-0131">Cell cycle</keyword>
<dbReference type="GO" id="GO:0051301">
    <property type="term" value="P:cell division"/>
    <property type="evidence" value="ECO:0007669"/>
    <property type="project" value="UniProtKB-UniRule"/>
</dbReference>
<dbReference type="PROSITE" id="PS51123">
    <property type="entry name" value="OMPA_2"/>
    <property type="match status" value="1"/>
</dbReference>
<organism evidence="10 11">
    <name type="scientific">Rivihabitans pingtungensis</name>
    <dbReference type="NCBI Taxonomy" id="1054498"/>
    <lineage>
        <taxon>Bacteria</taxon>
        <taxon>Pseudomonadati</taxon>
        <taxon>Pseudomonadota</taxon>
        <taxon>Betaproteobacteria</taxon>
        <taxon>Neisseriales</taxon>
        <taxon>Aquaspirillaceae</taxon>
        <taxon>Rivihabitans</taxon>
    </lineage>
</organism>
<dbReference type="InterPro" id="IPR039001">
    <property type="entry name" value="Pal"/>
</dbReference>
<dbReference type="EMBL" id="QJKI01000024">
    <property type="protein sequence ID" value="PXX75874.1"/>
    <property type="molecule type" value="Genomic_DNA"/>
</dbReference>
<evidence type="ECO:0000313" key="10">
    <source>
        <dbReference type="EMBL" id="PXX75874.1"/>
    </source>
</evidence>
<dbReference type="Gene3D" id="3.30.1330.60">
    <property type="entry name" value="OmpA-like domain"/>
    <property type="match status" value="1"/>
</dbReference>
<dbReference type="Proteomes" id="UP000247555">
    <property type="component" value="Unassembled WGS sequence"/>
</dbReference>
<protein>
    <recommendedName>
        <fullName evidence="6">Peptidoglycan-associated lipoprotein</fullName>
        <shortName evidence="6">PAL</shortName>
    </recommendedName>
</protein>
<accession>A0A318KKF3</accession>
<evidence type="ECO:0000256" key="4">
    <source>
        <dbReference type="ARBA" id="ARBA00023237"/>
    </source>
</evidence>
<sequence length="183" mass="18940">MKAIQLVLGLTLAATLAACSSTGGANGANGANGTNGANGQLDPSASGYGRNGVGVGGDGSGSGDPLRDPKSILSKRSVYFDFDSSAVKGEYKPVVEAHAGYLKKNPQRKAQIQGNTDAQGSREYNLALGQRRAESVKSMMRVLGVPENQLEAVSYGKEKLRATGSSDADNAENRRADVAYDGE</sequence>
<dbReference type="InterPro" id="IPR036737">
    <property type="entry name" value="OmpA-like_sf"/>
</dbReference>
<comment type="subcellular location">
    <subcellularLocation>
        <location evidence="6">Cell outer membrane</location>
        <topology evidence="6">Lipid-anchor</topology>
    </subcellularLocation>
</comment>
<feature type="compositionally biased region" description="Basic and acidic residues" evidence="7">
    <location>
        <begin position="171"/>
        <end position="183"/>
    </location>
</feature>
<keyword evidence="4 6" id="KW-0998">Cell outer membrane</keyword>
<keyword evidence="1 6" id="KW-0732">Signal</keyword>
<dbReference type="AlphaFoldDB" id="A0A318KKF3"/>
<dbReference type="InterPro" id="IPR006690">
    <property type="entry name" value="OMPA-like_CS"/>
</dbReference>
<keyword evidence="11" id="KW-1185">Reference proteome</keyword>
<dbReference type="CDD" id="cd07185">
    <property type="entry name" value="OmpA_C-like"/>
    <property type="match status" value="1"/>
</dbReference>
<dbReference type="InterPro" id="IPR050330">
    <property type="entry name" value="Bact_OuterMem_StrucFunc"/>
</dbReference>
<proteinExistence type="inferred from homology"/>
<dbReference type="PRINTS" id="PR01021">
    <property type="entry name" value="OMPADOMAIN"/>
</dbReference>
<feature type="compositionally biased region" description="Gly residues" evidence="7">
    <location>
        <begin position="49"/>
        <end position="62"/>
    </location>
</feature>
<feature type="signal peptide" evidence="8">
    <location>
        <begin position="1"/>
        <end position="27"/>
    </location>
</feature>
<dbReference type="RefSeq" id="WP_110391770.1">
    <property type="nucleotide sequence ID" value="NZ_DALYFX010000054.1"/>
</dbReference>
<dbReference type="InterPro" id="IPR006664">
    <property type="entry name" value="OMP_bac"/>
</dbReference>
<evidence type="ECO:0000256" key="3">
    <source>
        <dbReference type="ARBA" id="ARBA00023139"/>
    </source>
</evidence>
<feature type="compositionally biased region" description="Low complexity" evidence="7">
    <location>
        <begin position="28"/>
        <end position="39"/>
    </location>
</feature>
<evidence type="ECO:0000256" key="8">
    <source>
        <dbReference type="SAM" id="SignalP"/>
    </source>
</evidence>
<dbReference type="Pfam" id="PF00691">
    <property type="entry name" value="OmpA"/>
    <property type="match status" value="1"/>
</dbReference>
<evidence type="ECO:0000256" key="1">
    <source>
        <dbReference type="ARBA" id="ARBA00022729"/>
    </source>
</evidence>